<gene>
    <name evidence="5" type="ORF">EDC28_104384</name>
</gene>
<dbReference type="GO" id="GO:0005524">
    <property type="term" value="F:ATP binding"/>
    <property type="evidence" value="ECO:0007669"/>
    <property type="project" value="UniProtKB-KW"/>
</dbReference>
<comment type="caution">
    <text evidence="5">The sequence shown here is derived from an EMBL/GenBank/DDBJ whole genome shotgun (WGS) entry which is preliminary data.</text>
</comment>
<dbReference type="AlphaFoldDB" id="A0A3N1PGL9"/>
<feature type="domain" description="ABC transporter" evidence="4">
    <location>
        <begin position="5"/>
        <end position="230"/>
    </location>
</feature>
<dbReference type="PANTHER" id="PTHR42939">
    <property type="entry name" value="ABC TRANSPORTER ATP-BINDING PROTEIN ALBC-RELATED"/>
    <property type="match status" value="1"/>
</dbReference>
<proteinExistence type="predicted"/>
<evidence type="ECO:0000256" key="2">
    <source>
        <dbReference type="ARBA" id="ARBA00022741"/>
    </source>
</evidence>
<keyword evidence="3 5" id="KW-0067">ATP-binding</keyword>
<dbReference type="InterPro" id="IPR003439">
    <property type="entry name" value="ABC_transporter-like_ATP-bd"/>
</dbReference>
<protein>
    <submittedName>
        <fullName evidence="5">ABC-2 type transport system ATP-binding protein</fullName>
    </submittedName>
</protein>
<keyword evidence="6" id="KW-1185">Reference proteome</keyword>
<evidence type="ECO:0000259" key="4">
    <source>
        <dbReference type="PROSITE" id="PS50893"/>
    </source>
</evidence>
<dbReference type="GO" id="GO:0016887">
    <property type="term" value="F:ATP hydrolysis activity"/>
    <property type="evidence" value="ECO:0007669"/>
    <property type="project" value="InterPro"/>
</dbReference>
<dbReference type="SMART" id="SM00382">
    <property type="entry name" value="AAA"/>
    <property type="match status" value="1"/>
</dbReference>
<reference evidence="5 6" key="1">
    <citation type="submission" date="2018-11" db="EMBL/GenBank/DDBJ databases">
        <title>Genomic Encyclopedia of Type Strains, Phase IV (KMG-IV): sequencing the most valuable type-strain genomes for metagenomic binning, comparative biology and taxonomic classification.</title>
        <authorList>
            <person name="Goeker M."/>
        </authorList>
    </citation>
    <scope>NUCLEOTIDE SEQUENCE [LARGE SCALE GENOMIC DNA]</scope>
    <source>
        <strain evidence="5 6">DSM 21945</strain>
    </source>
</reference>
<organism evidence="5 6">
    <name type="scientific">Gallaecimonas pentaromativorans</name>
    <dbReference type="NCBI Taxonomy" id="584787"/>
    <lineage>
        <taxon>Bacteria</taxon>
        <taxon>Pseudomonadati</taxon>
        <taxon>Pseudomonadota</taxon>
        <taxon>Gammaproteobacteria</taxon>
        <taxon>Enterobacterales</taxon>
        <taxon>Gallaecimonadaceae</taxon>
        <taxon>Gallaecimonas</taxon>
    </lineage>
</organism>
<dbReference type="InterPro" id="IPR003593">
    <property type="entry name" value="AAA+_ATPase"/>
</dbReference>
<dbReference type="STRING" id="584787.GCA_001247655_02140"/>
<name>A0A3N1PGL9_9GAMM</name>
<evidence type="ECO:0000313" key="5">
    <source>
        <dbReference type="EMBL" id="ROQ27725.1"/>
    </source>
</evidence>
<dbReference type="Proteomes" id="UP000268033">
    <property type="component" value="Unassembled WGS sequence"/>
</dbReference>
<evidence type="ECO:0000256" key="1">
    <source>
        <dbReference type="ARBA" id="ARBA00022448"/>
    </source>
</evidence>
<dbReference type="Pfam" id="PF00005">
    <property type="entry name" value="ABC_tran"/>
    <property type="match status" value="1"/>
</dbReference>
<dbReference type="InterPro" id="IPR051782">
    <property type="entry name" value="ABC_Transporter_VariousFunc"/>
</dbReference>
<sequence>METLIRLEGLTKAFGSKKVLSGIDLEIKRGEIVGLVGVNGAGKSTLLNTLLGLDSAEGHIEVLGQAPMTHRAKLLQRVAYIADVACLPRWMRVNQLLDYTASVHPRFDRARCQGILDGTQIPPRARVRELSKGMVTQLHLALVMAIDADILVLDEPTLGLDLVYRQGFYQRLLEDFFDHQRTIIVTTHQVEEIEHILTRVLFLHGGRFVLDSSIDDIASRYCQLQVASDQLEAARALGPLAEKATMGGHVLTFEGEQAQLAGLGKVTTPSLADIFVAKAGRAA</sequence>
<dbReference type="PANTHER" id="PTHR42939:SF1">
    <property type="entry name" value="ABC TRANSPORTER ATP-BINDING PROTEIN ALBC-RELATED"/>
    <property type="match status" value="1"/>
</dbReference>
<accession>A0A3N1PGL9</accession>
<dbReference type="Gene3D" id="3.40.50.300">
    <property type="entry name" value="P-loop containing nucleotide triphosphate hydrolases"/>
    <property type="match status" value="1"/>
</dbReference>
<dbReference type="RefSeq" id="WP_123421479.1">
    <property type="nucleotide sequence ID" value="NZ_RJUL01000004.1"/>
</dbReference>
<keyword evidence="2" id="KW-0547">Nucleotide-binding</keyword>
<evidence type="ECO:0000313" key="6">
    <source>
        <dbReference type="Proteomes" id="UP000268033"/>
    </source>
</evidence>
<dbReference type="PROSITE" id="PS50893">
    <property type="entry name" value="ABC_TRANSPORTER_2"/>
    <property type="match status" value="1"/>
</dbReference>
<dbReference type="InterPro" id="IPR027417">
    <property type="entry name" value="P-loop_NTPase"/>
</dbReference>
<dbReference type="CDD" id="cd03230">
    <property type="entry name" value="ABC_DR_subfamily_A"/>
    <property type="match status" value="1"/>
</dbReference>
<keyword evidence="1" id="KW-0813">Transport</keyword>
<evidence type="ECO:0000256" key="3">
    <source>
        <dbReference type="ARBA" id="ARBA00022840"/>
    </source>
</evidence>
<dbReference type="SUPFAM" id="SSF52540">
    <property type="entry name" value="P-loop containing nucleoside triphosphate hydrolases"/>
    <property type="match status" value="1"/>
</dbReference>
<dbReference type="EMBL" id="RJUL01000004">
    <property type="protein sequence ID" value="ROQ27725.1"/>
    <property type="molecule type" value="Genomic_DNA"/>
</dbReference>